<dbReference type="GO" id="GO:0005929">
    <property type="term" value="C:cilium"/>
    <property type="evidence" value="ECO:0007669"/>
    <property type="project" value="TreeGrafter"/>
</dbReference>
<dbReference type="EMBL" id="GBHO01034988">
    <property type="protein sequence ID" value="JAG08616.1"/>
    <property type="molecule type" value="Transcribed_RNA"/>
</dbReference>
<comment type="subcellular location">
    <subcellularLocation>
        <location evidence="1">Cytoplasm</location>
    </subcellularLocation>
</comment>
<dbReference type="SMART" id="SM00028">
    <property type="entry name" value="TPR"/>
    <property type="match status" value="3"/>
</dbReference>
<feature type="region of interest" description="Disordered" evidence="7">
    <location>
        <begin position="580"/>
        <end position="607"/>
    </location>
</feature>
<evidence type="ECO:0000256" key="2">
    <source>
        <dbReference type="ARBA" id="ARBA00022490"/>
    </source>
</evidence>
<dbReference type="PANTHER" id="PTHR46630:SF1">
    <property type="entry name" value="TETRATRICOPEPTIDE REPEAT PROTEIN 29"/>
    <property type="match status" value="1"/>
</dbReference>
<evidence type="ECO:0000256" key="4">
    <source>
        <dbReference type="ARBA" id="ARBA00022803"/>
    </source>
</evidence>
<organism evidence="8">
    <name type="scientific">Lygus hesperus</name>
    <name type="common">Western plant bug</name>
    <dbReference type="NCBI Taxonomy" id="30085"/>
    <lineage>
        <taxon>Eukaryota</taxon>
        <taxon>Metazoa</taxon>
        <taxon>Ecdysozoa</taxon>
        <taxon>Arthropoda</taxon>
        <taxon>Hexapoda</taxon>
        <taxon>Insecta</taxon>
        <taxon>Pterygota</taxon>
        <taxon>Neoptera</taxon>
        <taxon>Paraneoptera</taxon>
        <taxon>Hemiptera</taxon>
        <taxon>Heteroptera</taxon>
        <taxon>Panheteroptera</taxon>
        <taxon>Cimicomorpha</taxon>
        <taxon>Miridae</taxon>
        <taxon>Mirini</taxon>
        <taxon>Lygus</taxon>
    </lineage>
</organism>
<gene>
    <name evidence="8" type="primary">CTR9</name>
    <name evidence="8" type="ORF">CM83_17821</name>
</gene>
<evidence type="ECO:0000256" key="1">
    <source>
        <dbReference type="ARBA" id="ARBA00004496"/>
    </source>
</evidence>
<name>A0A0A9WMJ5_LYGHE</name>
<proteinExistence type="predicted"/>
<evidence type="ECO:0000256" key="6">
    <source>
        <dbReference type="ARBA" id="ARBA00044739"/>
    </source>
</evidence>
<keyword evidence="3" id="KW-0677">Repeat</keyword>
<dbReference type="InterPro" id="IPR019734">
    <property type="entry name" value="TPR_rpt"/>
</dbReference>
<feature type="region of interest" description="Disordered" evidence="7">
    <location>
        <begin position="362"/>
        <end position="393"/>
    </location>
</feature>
<feature type="compositionally biased region" description="Basic and acidic residues" evidence="7">
    <location>
        <begin position="588"/>
        <end position="597"/>
    </location>
</feature>
<dbReference type="Gene3D" id="1.25.40.10">
    <property type="entry name" value="Tetratricopeptide repeat domain"/>
    <property type="match status" value="1"/>
</dbReference>
<accession>A0A0A9WMJ5</accession>
<feature type="non-terminal residue" evidence="8">
    <location>
        <position position="1"/>
    </location>
</feature>
<keyword evidence="4" id="KW-0802">TPR repeat</keyword>
<feature type="compositionally biased region" description="Basic and acidic residues" evidence="7">
    <location>
        <begin position="364"/>
        <end position="393"/>
    </location>
</feature>
<evidence type="ECO:0000256" key="5">
    <source>
        <dbReference type="ARBA" id="ARBA00040665"/>
    </source>
</evidence>
<evidence type="ECO:0000313" key="8">
    <source>
        <dbReference type="EMBL" id="JAG08616.1"/>
    </source>
</evidence>
<dbReference type="GO" id="GO:0005737">
    <property type="term" value="C:cytoplasm"/>
    <property type="evidence" value="ECO:0007669"/>
    <property type="project" value="UniProtKB-SubCell"/>
</dbReference>
<reference evidence="8" key="1">
    <citation type="journal article" date="2014" name="PLoS ONE">
        <title>Transcriptome-Based Identification of ABC Transporters in the Western Tarnished Plant Bug Lygus hesperus.</title>
        <authorList>
            <person name="Hull J.J."/>
            <person name="Chaney K."/>
            <person name="Geib S.M."/>
            <person name="Fabrick J.A."/>
            <person name="Brent C.S."/>
            <person name="Walsh D."/>
            <person name="Lavine L.C."/>
        </authorList>
    </citation>
    <scope>NUCLEOTIDE SEQUENCE</scope>
</reference>
<dbReference type="SUPFAM" id="SSF48452">
    <property type="entry name" value="TPR-like"/>
    <property type="match status" value="1"/>
</dbReference>
<protein>
    <recommendedName>
        <fullName evidence="5">Tetratricopeptide repeat protein 29</fullName>
    </recommendedName>
</protein>
<evidence type="ECO:0000256" key="7">
    <source>
        <dbReference type="SAM" id="MobiDB-lite"/>
    </source>
</evidence>
<sequence>EKALRERDKGKAASTLLYLSLYFQNRDDPTYYWLVYELFHLAVKSCRGCKGNITEAVIQYLFGKFLLEKAKHYKEAEFHLERACSLSYGYNWTTSFVCKDSNDHIHDSSNYLLHILLIKRAAECSYKHPLKAIRLARKAVRVMSRANNEGARADAQLDLAVIYNRAHMPDRAILTLGKALEMYEKLGDPKNICLTLLFKAHCLRRMQDYREAFDTLKMVVNKAQGHPHLTSLQAKAYKHMAEYFIGKNKYQSANVYLKKSYDLFVKCDLRDELDEVSTLFSYTKAWLRLHDLYYILVKIMSKNKEEIFDFPSFVELGIPCFNRPFNLKFVYKMKDSSTSETPNKEAFLSLKRQTSETAIMSAEFSEKSPEPQKSSSDEKCGFHEEDQTKSDRDKREYVVPEFFAFSDLAGLIFDEELDQATKLFDHMNINPSSEIVVKTLRNVPMQYRESKKSLSNLVALEIAAAQKLNTLRYKMYELSILLDKTQVERKMMLMNQQLQENDEEDYEKQNENELWKFTVELHPVDSLDVYNQWRDEALLIAHKYEYNYNIRPKAYRKFLEEMLRLVRLYRRYENQTPFENPPEAIAEVEDHPERESTLTKSTTMESVPVRQELTLNEPEAEAPKQIKVCRCKDPPKRSYT</sequence>
<comment type="function">
    <text evidence="6">Axonemal protein which is implicated in axonemal and/or peri-axonemal structure assembly and regulates flagellum assembly and beating and therefore sperm motility.</text>
</comment>
<dbReference type="AlphaFoldDB" id="A0A0A9WMJ5"/>
<dbReference type="InterPro" id="IPR011990">
    <property type="entry name" value="TPR-like_helical_dom_sf"/>
</dbReference>
<reference evidence="8" key="2">
    <citation type="submission" date="2014-07" db="EMBL/GenBank/DDBJ databases">
        <authorList>
            <person name="Hull J."/>
        </authorList>
    </citation>
    <scope>NUCLEOTIDE SEQUENCE</scope>
</reference>
<keyword evidence="2" id="KW-0963">Cytoplasm</keyword>
<dbReference type="GO" id="GO:0003341">
    <property type="term" value="P:cilium movement"/>
    <property type="evidence" value="ECO:0007669"/>
    <property type="project" value="TreeGrafter"/>
</dbReference>
<evidence type="ECO:0000256" key="3">
    <source>
        <dbReference type="ARBA" id="ARBA00022737"/>
    </source>
</evidence>
<dbReference type="PANTHER" id="PTHR46630">
    <property type="entry name" value="TETRATRICOPEPTIDE REPEAT PROTEIN 29"/>
    <property type="match status" value="1"/>
</dbReference>
<dbReference type="InterPro" id="IPR051476">
    <property type="entry name" value="Bac_ResReg_Asp_Phosphatase"/>
</dbReference>